<dbReference type="CDD" id="cd09604">
    <property type="entry name" value="M1_APN_like"/>
    <property type="match status" value="1"/>
</dbReference>
<dbReference type="Proteomes" id="UP001060919">
    <property type="component" value="Chromosome"/>
</dbReference>
<dbReference type="GO" id="GO:0043171">
    <property type="term" value="P:peptide catabolic process"/>
    <property type="evidence" value="ECO:0007669"/>
    <property type="project" value="TreeGrafter"/>
</dbReference>
<dbReference type="InterPro" id="IPR050344">
    <property type="entry name" value="Peptidase_M1_aminopeptidases"/>
</dbReference>
<dbReference type="GO" id="GO:0016020">
    <property type="term" value="C:membrane"/>
    <property type="evidence" value="ECO:0007669"/>
    <property type="project" value="TreeGrafter"/>
</dbReference>
<dbReference type="GO" id="GO:0005737">
    <property type="term" value="C:cytoplasm"/>
    <property type="evidence" value="ECO:0007669"/>
    <property type="project" value="TreeGrafter"/>
</dbReference>
<organism evidence="2 3">
    <name type="scientific">Aureispira anguillae</name>
    <dbReference type="NCBI Taxonomy" id="2864201"/>
    <lineage>
        <taxon>Bacteria</taxon>
        <taxon>Pseudomonadati</taxon>
        <taxon>Bacteroidota</taxon>
        <taxon>Saprospiria</taxon>
        <taxon>Saprospirales</taxon>
        <taxon>Saprospiraceae</taxon>
        <taxon>Aureispira</taxon>
    </lineage>
</organism>
<dbReference type="GO" id="GO:0070006">
    <property type="term" value="F:metalloaminopeptidase activity"/>
    <property type="evidence" value="ECO:0007669"/>
    <property type="project" value="TreeGrafter"/>
</dbReference>
<dbReference type="GO" id="GO:0008270">
    <property type="term" value="F:zinc ion binding"/>
    <property type="evidence" value="ECO:0007669"/>
    <property type="project" value="InterPro"/>
</dbReference>
<gene>
    <name evidence="2" type="ORF">AsAng_0011170</name>
</gene>
<dbReference type="Gene3D" id="1.10.390.10">
    <property type="entry name" value="Neutral Protease Domain 2"/>
    <property type="match status" value="1"/>
</dbReference>
<evidence type="ECO:0000313" key="3">
    <source>
        <dbReference type="Proteomes" id="UP001060919"/>
    </source>
</evidence>
<reference evidence="2" key="1">
    <citation type="submission" date="2022-09" db="EMBL/GenBank/DDBJ databases">
        <title>Aureispira anguillicida sp. nov., isolated from Leptocephalus of Japanese eel Anguilla japonica.</title>
        <authorList>
            <person name="Yuasa K."/>
            <person name="Mekata T."/>
            <person name="Ikunari K."/>
        </authorList>
    </citation>
    <scope>NUCLEOTIDE SEQUENCE</scope>
    <source>
        <strain evidence="2">EL160426</strain>
    </source>
</reference>
<dbReference type="PANTHER" id="PTHR11533:SF174">
    <property type="entry name" value="PUROMYCIN-SENSITIVE AMINOPEPTIDASE-RELATED"/>
    <property type="match status" value="1"/>
</dbReference>
<dbReference type="EMBL" id="AP026867">
    <property type="protein sequence ID" value="BDS10409.1"/>
    <property type="molecule type" value="Genomic_DNA"/>
</dbReference>
<dbReference type="PANTHER" id="PTHR11533">
    <property type="entry name" value="PROTEASE M1 ZINC METALLOPROTEASE"/>
    <property type="match status" value="1"/>
</dbReference>
<dbReference type="InterPro" id="IPR014782">
    <property type="entry name" value="Peptidase_M1_dom"/>
</dbReference>
<evidence type="ECO:0000259" key="1">
    <source>
        <dbReference type="Pfam" id="PF01433"/>
    </source>
</evidence>
<dbReference type="SUPFAM" id="SSF55486">
    <property type="entry name" value="Metalloproteases ('zincins'), catalytic domain"/>
    <property type="match status" value="1"/>
</dbReference>
<accession>A0A915YC83</accession>
<evidence type="ECO:0000313" key="2">
    <source>
        <dbReference type="EMBL" id="BDS10409.1"/>
    </source>
</evidence>
<dbReference type="InterPro" id="IPR027268">
    <property type="entry name" value="Peptidase_M4/M1_CTD_sf"/>
</dbReference>
<dbReference type="Pfam" id="PF01433">
    <property type="entry name" value="Peptidase_M1"/>
    <property type="match status" value="1"/>
</dbReference>
<keyword evidence="3" id="KW-1185">Reference proteome</keyword>
<dbReference type="GO" id="GO:0005615">
    <property type="term" value="C:extracellular space"/>
    <property type="evidence" value="ECO:0007669"/>
    <property type="project" value="TreeGrafter"/>
</dbReference>
<name>A0A915YC83_9BACT</name>
<feature type="domain" description="Peptidase M1 membrane alanine aminopeptidase" evidence="1">
    <location>
        <begin position="310"/>
        <end position="526"/>
    </location>
</feature>
<protein>
    <submittedName>
        <fullName evidence="2">M1 family metallopeptidase</fullName>
    </submittedName>
</protein>
<dbReference type="KEGG" id="aup:AsAng_0011170"/>
<proteinExistence type="predicted"/>
<sequence>MFVLLINNSLMNLNKTLLIILLCIGVTASTQDKKFSTPLSPRTANYTIQLNLDTHKKQVQATQVLTFNNPSSDTIWTMPFHMYYNAFKNNKSTFMTEANGLMSTKSEEDIQQGLWSWIKILTVEDEQGNNLIDSLHFVAVDDANPNDHTVLELRLKTPILPYQSYELEMSWLSQIPKTAIRTGYSRDYFFMVQWYPKLGVYEPKNCRFAKEGQWNCHQYHANTEYFGEFGVYNVQMTVPKNFVVGASGFLLEEKEEGDKKSYTYLAEDVIDFAWTANPNFIVIEDEWKGVELKLMVMPEHQCNQDRFLKAAKYALDFFETYIEKYPYPTMTIVSPPYYGLFSGAMEYPTLFTAPTLCILPPNIRTTETLTMHELTHQYFMQMLSTNEQEEAWMDEGFTAFFEAKMMDKFYPKGVFYWDYMGINVGSEEYRRGRFFNADNIKIGPMSNAGWLFKHGGHREIVYGKASVWLKTLEGLVGETCMQEIIHTYFQRWKFKHPCRKDFIAIVNEIVPKHHGNQLGQDMNWFLDQVIYGTEECDYSVHKIINKEIIEPLGFFENTDQVQLPSEQKSEKMFEAKVILYRLGEVWLPQDVKITFDNGEIRLEKWDGKARSHDFTYRGKRKILSVEIDPSLKIPLDKNLINNSHTVEQKSSGITRYFTSFVTWMQAAMITASTLI</sequence>
<dbReference type="GO" id="GO:0042277">
    <property type="term" value="F:peptide binding"/>
    <property type="evidence" value="ECO:0007669"/>
    <property type="project" value="TreeGrafter"/>
</dbReference>
<dbReference type="AlphaFoldDB" id="A0A915YC83"/>